<evidence type="ECO:0000313" key="1">
    <source>
        <dbReference type="Ensembl" id="ENSGMOP00000010824.2"/>
    </source>
</evidence>
<reference evidence="1" key="1">
    <citation type="submission" date="2019-07" db="EMBL/GenBank/DDBJ databases">
        <authorList>
            <consortium name="Wellcome Sanger Institute Data Sharing"/>
        </authorList>
    </citation>
    <scope>NUCLEOTIDE SEQUENCE [LARGE SCALE GENOMIC DNA]</scope>
</reference>
<organism evidence="1 2">
    <name type="scientific">Gadus morhua</name>
    <name type="common">Atlantic cod</name>
    <dbReference type="NCBI Taxonomy" id="8049"/>
    <lineage>
        <taxon>Eukaryota</taxon>
        <taxon>Metazoa</taxon>
        <taxon>Chordata</taxon>
        <taxon>Craniata</taxon>
        <taxon>Vertebrata</taxon>
        <taxon>Euteleostomi</taxon>
        <taxon>Actinopterygii</taxon>
        <taxon>Neopterygii</taxon>
        <taxon>Teleostei</taxon>
        <taxon>Neoteleostei</taxon>
        <taxon>Acanthomorphata</taxon>
        <taxon>Zeiogadaria</taxon>
        <taxon>Gadariae</taxon>
        <taxon>Gadiformes</taxon>
        <taxon>Gadoidei</taxon>
        <taxon>Gadidae</taxon>
        <taxon>Gadus</taxon>
    </lineage>
</organism>
<dbReference type="AlphaFoldDB" id="A0A8C4ZAN3"/>
<protein>
    <submittedName>
        <fullName evidence="1">Uncharacterized protein</fullName>
    </submittedName>
</protein>
<evidence type="ECO:0000313" key="2">
    <source>
        <dbReference type="Proteomes" id="UP000694546"/>
    </source>
</evidence>
<reference evidence="1" key="3">
    <citation type="submission" date="2025-09" db="UniProtKB">
        <authorList>
            <consortium name="Ensembl"/>
        </authorList>
    </citation>
    <scope>IDENTIFICATION</scope>
</reference>
<accession>A0A8C4ZAN3</accession>
<keyword evidence="2" id="KW-1185">Reference proteome</keyword>
<dbReference type="Proteomes" id="UP000694546">
    <property type="component" value="Chromosome 1"/>
</dbReference>
<reference evidence="1" key="2">
    <citation type="submission" date="2025-08" db="UniProtKB">
        <authorList>
            <consortium name="Ensembl"/>
        </authorList>
    </citation>
    <scope>IDENTIFICATION</scope>
</reference>
<sequence>MGQRQGVEGDPDKTICVLKSLFDVTNNKEAADEFDNDNIDFLEYVASLNRVLRGMLDPTLLPAIWSMCLSPHIGELYLDAFMDRAGRDKWVSKRLRMDLNLKDWMKGPECSADFSVWDTIDPKLPVHSF</sequence>
<dbReference type="Ensembl" id="ENSGMOT00000011122.2">
    <property type="protein sequence ID" value="ENSGMOP00000010824.2"/>
    <property type="gene ID" value="ENSGMOG00000010119.2"/>
</dbReference>
<name>A0A8C4ZAN3_GADMO</name>
<proteinExistence type="predicted"/>